<proteinExistence type="predicted"/>
<dbReference type="Proteomes" id="UP001148189">
    <property type="component" value="Unassembled WGS sequence"/>
</dbReference>
<keyword evidence="3" id="KW-1185">Reference proteome</keyword>
<feature type="compositionally biased region" description="Polar residues" evidence="1">
    <location>
        <begin position="61"/>
        <end position="70"/>
    </location>
</feature>
<gene>
    <name evidence="2" type="ORF">M5G21_16630</name>
</gene>
<evidence type="ECO:0000313" key="2">
    <source>
        <dbReference type="EMBL" id="MDD0986584.1"/>
    </source>
</evidence>
<dbReference type="EMBL" id="JAMDHD010000027">
    <property type="protein sequence ID" value="MDD0986584.1"/>
    <property type="molecule type" value="Genomic_DNA"/>
</dbReference>
<accession>A0ABT5NDF7</accession>
<evidence type="ECO:0000313" key="3">
    <source>
        <dbReference type="Proteomes" id="UP001148189"/>
    </source>
</evidence>
<sequence>MALEDVKQLKTVNGQPQAQELLDAGWTLLAVCVIQGEFNQHAEYHLGRAAEPSGFSDMEPSASSQCEIKS</sequence>
<comment type="caution">
    <text evidence="2">The sequence shown here is derived from an EMBL/GenBank/DDBJ whole genome shotgun (WGS) entry which is preliminary data.</text>
</comment>
<dbReference type="RefSeq" id="WP_273866570.1">
    <property type="nucleotide sequence ID" value="NZ_JAMDHD010000027.1"/>
</dbReference>
<protein>
    <submittedName>
        <fullName evidence="2">Uncharacterized protein</fullName>
    </submittedName>
</protein>
<feature type="region of interest" description="Disordered" evidence="1">
    <location>
        <begin position="51"/>
        <end position="70"/>
    </location>
</feature>
<organism evidence="2 3">
    <name type="scientific">Pseudomonas shahriarae</name>
    <dbReference type="NCBI Taxonomy" id="2745512"/>
    <lineage>
        <taxon>Bacteria</taxon>
        <taxon>Pseudomonadati</taxon>
        <taxon>Pseudomonadota</taxon>
        <taxon>Gammaproteobacteria</taxon>
        <taxon>Pseudomonadales</taxon>
        <taxon>Pseudomonadaceae</taxon>
        <taxon>Pseudomonas</taxon>
    </lineage>
</organism>
<reference evidence="2" key="1">
    <citation type="submission" date="2022-05" db="EMBL/GenBank/DDBJ databases">
        <title>Novel Pseudomonas spp. Isolated from a Rainbow Trout Aquaculture Facility.</title>
        <authorList>
            <person name="Testerman T."/>
            <person name="Graf J."/>
        </authorList>
    </citation>
    <scope>NUCLEOTIDE SEQUENCE</scope>
    <source>
        <strain evidence="2">ID1050</strain>
    </source>
</reference>
<name>A0ABT5NDF7_9PSED</name>
<evidence type="ECO:0000256" key="1">
    <source>
        <dbReference type="SAM" id="MobiDB-lite"/>
    </source>
</evidence>